<evidence type="ECO:0000313" key="3">
    <source>
        <dbReference type="WBParaSite" id="scf7180000422607.g9287"/>
    </source>
</evidence>
<keyword evidence="2" id="KW-1185">Reference proteome</keyword>
<keyword evidence="1" id="KW-0175">Coiled coil</keyword>
<dbReference type="WBParaSite" id="scf7180000422607.g9287">
    <property type="protein sequence ID" value="scf7180000422607.g9287"/>
    <property type="gene ID" value="scf7180000422607.g9287"/>
</dbReference>
<name>A0A915P1Z3_9BILA</name>
<dbReference type="AlphaFoldDB" id="A0A915P1Z3"/>
<evidence type="ECO:0000256" key="1">
    <source>
        <dbReference type="SAM" id="Coils"/>
    </source>
</evidence>
<protein>
    <submittedName>
        <fullName evidence="3">Uncharacterized protein</fullName>
    </submittedName>
</protein>
<accession>A0A915P1Z3</accession>
<proteinExistence type="predicted"/>
<reference evidence="3" key="1">
    <citation type="submission" date="2022-11" db="UniProtKB">
        <authorList>
            <consortium name="WormBaseParasite"/>
        </authorList>
    </citation>
    <scope>IDENTIFICATION</scope>
</reference>
<feature type="coiled-coil region" evidence="1">
    <location>
        <begin position="204"/>
        <end position="231"/>
    </location>
</feature>
<organism evidence="2 3">
    <name type="scientific">Meloidogyne floridensis</name>
    <dbReference type="NCBI Taxonomy" id="298350"/>
    <lineage>
        <taxon>Eukaryota</taxon>
        <taxon>Metazoa</taxon>
        <taxon>Ecdysozoa</taxon>
        <taxon>Nematoda</taxon>
        <taxon>Chromadorea</taxon>
        <taxon>Rhabditida</taxon>
        <taxon>Tylenchina</taxon>
        <taxon>Tylenchomorpha</taxon>
        <taxon>Tylenchoidea</taxon>
        <taxon>Meloidogynidae</taxon>
        <taxon>Meloidogyninae</taxon>
        <taxon>Meloidogyne</taxon>
    </lineage>
</organism>
<sequence length="385" mass="45801">MIGENSNVELKKLKENWSNYCYIDKQNVEFERPEEWAVQYKDGFRLAYLGENNDDFLLAINDKESGLTTKEKEEIFKEILNNFNLHKVTFFEAHKMLGFYSKTKTTSEIAETSSSQKQEETYKRIKFEIRKSVNSQFFQQFEGNIKLKTEWQKCLNYVLLLKIFVKNNLKLDKKIIIDKLENECKLNVEKEDKKIEELYKLIEKNVNSKELKNLENNLNKLFKKFKKIIGQIENKNQLMEYFGELKSIEKKSEGKGRRVEIIEKMNNLVNGENIKEFDERLENKYKFLVKNWEKLFFSTKVENEEIVEETGNIFYKQILPESEEIKKKFENSGPLFVKYCLTKRMENSFNKDGTVKFSQFLSNGVGQEYGWELKEVLGQKRIDIG</sequence>
<evidence type="ECO:0000313" key="2">
    <source>
        <dbReference type="Proteomes" id="UP000887560"/>
    </source>
</evidence>
<dbReference type="Proteomes" id="UP000887560">
    <property type="component" value="Unplaced"/>
</dbReference>